<gene>
    <name evidence="1" type="ORF">HDF17_000102</name>
</gene>
<dbReference type="EMBL" id="JACCCW010000001">
    <property type="protein sequence ID" value="NYF77815.1"/>
    <property type="molecule type" value="Genomic_DNA"/>
</dbReference>
<comment type="caution">
    <text evidence="1">The sequence shown here is derived from an EMBL/GenBank/DDBJ whole genome shotgun (WGS) entry which is preliminary data.</text>
</comment>
<protein>
    <submittedName>
        <fullName evidence="1">Uncharacterized protein</fullName>
    </submittedName>
</protein>
<organism evidence="1 2">
    <name type="scientific">Granulicella arctica</name>
    <dbReference type="NCBI Taxonomy" id="940613"/>
    <lineage>
        <taxon>Bacteria</taxon>
        <taxon>Pseudomonadati</taxon>
        <taxon>Acidobacteriota</taxon>
        <taxon>Terriglobia</taxon>
        <taxon>Terriglobales</taxon>
        <taxon>Acidobacteriaceae</taxon>
        <taxon>Granulicella</taxon>
    </lineage>
</organism>
<accession>A0A7Y9TFN2</accession>
<sequence>MLFIPMLAEIQNRERSHKLSQEQVTSVLLELDAILASPTFSGSKRCHDFLECIVRHALAGNYDGLNERFLGVELFGRRVDFDTGADSIVRVRASDVRRRLAQYYSERSSPSAVMIGLSSGTYIPTFQWHIAEDKKRDEASALDISRVESPSVPADPSWSTAWFAKRGFFKPVPIVVALLILIIAVLAGRNSWPVNLKSDSPLEQFWKPFLQYKTNVTLCFGDSHLYWLSSDLRQKVEANQPPILIQPGDIVKANSGGTAIGDVRGVISLAGLLNSRGLVTQAVWPQESRNIALDRTNVIYLGAFNNVWSMNLNRNLRFFFDSADGEHGQIWFIRDRLHPDKKWVTEKTTAQRTDRSYALITRIIDPDRKRVQMAIGGVNEFGTQAACEFLADGSALNELAHNAPKGWQERNLQILLEMDISGMIVVNPKIIAIQVW</sequence>
<name>A0A7Y9TFN2_9BACT</name>
<dbReference type="RefSeq" id="WP_179486705.1">
    <property type="nucleotide sequence ID" value="NZ_JACCCW010000001.1"/>
</dbReference>
<keyword evidence="2" id="KW-1185">Reference proteome</keyword>
<dbReference type="Proteomes" id="UP000589520">
    <property type="component" value="Unassembled WGS sequence"/>
</dbReference>
<dbReference type="AlphaFoldDB" id="A0A7Y9TFN2"/>
<proteinExistence type="predicted"/>
<reference evidence="1 2" key="1">
    <citation type="submission" date="2020-07" db="EMBL/GenBank/DDBJ databases">
        <title>Genomic Encyclopedia of Type Strains, Phase IV (KMG-V): Genome sequencing to study the core and pangenomes of soil and plant-associated prokaryotes.</title>
        <authorList>
            <person name="Whitman W."/>
        </authorList>
    </citation>
    <scope>NUCLEOTIDE SEQUENCE [LARGE SCALE GENOMIC DNA]</scope>
    <source>
        <strain evidence="1 2">X4EP2</strain>
    </source>
</reference>
<evidence type="ECO:0000313" key="2">
    <source>
        <dbReference type="Proteomes" id="UP000589520"/>
    </source>
</evidence>
<evidence type="ECO:0000313" key="1">
    <source>
        <dbReference type="EMBL" id="NYF77815.1"/>
    </source>
</evidence>